<dbReference type="OrthoDB" id="10258297at2759"/>
<feature type="compositionally biased region" description="Basic residues" evidence="4">
    <location>
        <begin position="417"/>
        <end position="426"/>
    </location>
</feature>
<dbReference type="GO" id="GO:0061666">
    <property type="term" value="F:UFM1 ligase activity"/>
    <property type="evidence" value="ECO:0007669"/>
    <property type="project" value="InterPro"/>
</dbReference>
<evidence type="ECO:0000313" key="8">
    <source>
        <dbReference type="Proteomes" id="UP000794436"/>
    </source>
</evidence>
<evidence type="ECO:0000259" key="6">
    <source>
        <dbReference type="Pfam" id="PF23659"/>
    </source>
</evidence>
<feature type="compositionally biased region" description="Basic and acidic residues" evidence="4">
    <location>
        <begin position="464"/>
        <end position="473"/>
    </location>
</feature>
<reference evidence="7" key="1">
    <citation type="submission" date="2019-03" db="EMBL/GenBank/DDBJ databases">
        <title>Long read genome sequence of the mycoparasitic Pythium oligandrum ATCC 38472 isolated from sugarbeet rhizosphere.</title>
        <authorList>
            <person name="Gaulin E."/>
        </authorList>
    </citation>
    <scope>NUCLEOTIDE SEQUENCE</scope>
    <source>
        <strain evidence="7">ATCC 38472_TT</strain>
    </source>
</reference>
<dbReference type="Pfam" id="PF09743">
    <property type="entry name" value="E3_UFM1_ligase"/>
    <property type="match status" value="1"/>
</dbReference>
<evidence type="ECO:0008006" key="9">
    <source>
        <dbReference type="Google" id="ProtNLM"/>
    </source>
</evidence>
<feature type="domain" description="E3 UFM1-protein ligase 1-like N-terminal" evidence="5">
    <location>
        <begin position="3"/>
        <end position="282"/>
    </location>
</feature>
<keyword evidence="2" id="KW-0808">Transferase</keyword>
<dbReference type="GO" id="GO:1990592">
    <property type="term" value="P:protein K69-linked ufmylation"/>
    <property type="evidence" value="ECO:0007669"/>
    <property type="project" value="TreeGrafter"/>
</dbReference>
<comment type="similarity">
    <text evidence="1">Belongs to the UFL1 family.</text>
</comment>
<keyword evidence="8" id="KW-1185">Reference proteome</keyword>
<comment type="caution">
    <text evidence="7">The sequence shown here is derived from an EMBL/GenBank/DDBJ whole genome shotgun (WGS) entry which is preliminary data.</text>
</comment>
<accession>A0A8K1CAB2</accession>
<dbReference type="PANTHER" id="PTHR31057:SF0">
    <property type="entry name" value="E3 UFM1-PROTEIN LIGASE 1"/>
    <property type="match status" value="1"/>
</dbReference>
<organism evidence="7 8">
    <name type="scientific">Pythium oligandrum</name>
    <name type="common">Mycoparasitic fungus</name>
    <dbReference type="NCBI Taxonomy" id="41045"/>
    <lineage>
        <taxon>Eukaryota</taxon>
        <taxon>Sar</taxon>
        <taxon>Stramenopiles</taxon>
        <taxon>Oomycota</taxon>
        <taxon>Peronosporomycetes</taxon>
        <taxon>Pythiales</taxon>
        <taxon>Pythiaceae</taxon>
        <taxon>Pythium</taxon>
    </lineage>
</organism>
<proteinExistence type="inferred from homology"/>
<dbReference type="GO" id="GO:0034976">
    <property type="term" value="P:response to endoplasmic reticulum stress"/>
    <property type="evidence" value="ECO:0007669"/>
    <property type="project" value="TreeGrafter"/>
</dbReference>
<keyword evidence="3" id="KW-0833">Ubl conjugation pathway</keyword>
<evidence type="ECO:0000313" key="7">
    <source>
        <dbReference type="EMBL" id="TMW59601.1"/>
    </source>
</evidence>
<dbReference type="AlphaFoldDB" id="A0A8K1CAB2"/>
<evidence type="ECO:0000256" key="2">
    <source>
        <dbReference type="ARBA" id="ARBA00022679"/>
    </source>
</evidence>
<evidence type="ECO:0000256" key="4">
    <source>
        <dbReference type="SAM" id="MobiDB-lite"/>
    </source>
</evidence>
<dbReference type="InterPro" id="IPR018611">
    <property type="entry name" value="Ufl1"/>
</dbReference>
<dbReference type="GO" id="GO:0032434">
    <property type="term" value="P:regulation of proteasomal ubiquitin-dependent protein catabolic process"/>
    <property type="evidence" value="ECO:0007669"/>
    <property type="project" value="TreeGrafter"/>
</dbReference>
<dbReference type="InterPro" id="IPR056579">
    <property type="entry name" value="Ufl1_N"/>
</dbReference>
<dbReference type="GO" id="GO:0005789">
    <property type="term" value="C:endoplasmic reticulum membrane"/>
    <property type="evidence" value="ECO:0007669"/>
    <property type="project" value="TreeGrafter"/>
</dbReference>
<feature type="compositionally biased region" description="Acidic residues" evidence="4">
    <location>
        <begin position="401"/>
        <end position="413"/>
    </location>
</feature>
<dbReference type="Pfam" id="PF23659">
    <property type="entry name" value="UFL1"/>
    <property type="match status" value="1"/>
</dbReference>
<dbReference type="InterPro" id="IPR056580">
    <property type="entry name" value="Ufl1_dom"/>
</dbReference>
<dbReference type="Proteomes" id="UP000794436">
    <property type="component" value="Unassembled WGS sequence"/>
</dbReference>
<dbReference type="PANTHER" id="PTHR31057">
    <property type="entry name" value="E3 UFM1-PROTEIN LIGASE 1"/>
    <property type="match status" value="1"/>
</dbReference>
<name>A0A8K1CAB2_PYTOL</name>
<dbReference type="EMBL" id="SPLM01000109">
    <property type="protein sequence ID" value="TMW59601.1"/>
    <property type="molecule type" value="Genomic_DNA"/>
</dbReference>
<evidence type="ECO:0000256" key="1">
    <source>
        <dbReference type="ARBA" id="ARBA00010789"/>
    </source>
</evidence>
<protein>
    <recommendedName>
        <fullName evidence="9">E3 UFM1-protein ligase 1</fullName>
    </recommendedName>
</protein>
<evidence type="ECO:0000259" key="5">
    <source>
        <dbReference type="Pfam" id="PF09743"/>
    </source>
</evidence>
<feature type="region of interest" description="Disordered" evidence="4">
    <location>
        <begin position="388"/>
        <end position="484"/>
    </location>
</feature>
<dbReference type="Pfam" id="PF25870">
    <property type="entry name" value="WHD_UFL1_5th"/>
    <property type="match status" value="1"/>
</dbReference>
<feature type="domain" description="E3 UFM1-protein ligase 1-like" evidence="6">
    <location>
        <begin position="544"/>
        <end position="698"/>
    </location>
</feature>
<sequence>MDEIAALQAQLAAVQQQESALKLSDHNVIDLLAKLQQLGKIQIVHTLTGKQILTPKQIEHEIEDHVTLNAGRISLSELQQLLSIDRTYVERGVTQLAKSSRHASGVNASQFYVVNNGEEVITNWYLDAIMEDTNTLLQDSGTMTIGELAQQYGFAVEYMKDVVASRLGSILKAQERSNILYTNSFVESQKAQIRGVFTAISRPTFVPDIVRSHRFEDKVVEEYLNELIQRRVLMGTLRGREYVPYVFVEAQRESMYSFFQQNGYLDNARANQLQVTRPYDFLKKRFPDAVPLKDCVVSHALQLQVEGSIEVAVNDASFVDLRTILPSAIHTVDVSLLLSKSALVGGKGSGEAVQLNEVYAVSKAFLSSCLEALKQDAVAKAKQASLQQRTAGASAPKESQDNAEVDDDDDDEDLGGKRGKKGKKGGKAAVDDAPSDKKSKRGKGSKAADESKAKGAKGKRGKKGGGDEPDSKRSNATASITPTREQVIELLTSSFSQVEDDEELLEGIADHLEGEIEKMYATELATALSSILRGDAASLRDLRKKFEDQFDELYAMLTIYEKGFNKLELQVDAKDTVGMEQLKGVEVHLLETAGIEVASLVTSFVAASHNLEMEDVPAFEITPSASKDENAAESTVPKLMSALSDDNKKILEKNLSPSTATALVRLWTFVTAGRRSFGDFMTHIPVVVDALSMPLRKVDRKKERQILFGHRHNTIGALEDVADEEYGKVVALIMEIFFQQTTGLVTALPQDKIDVASSVLRAFASTVPEAPLERLQEFVTVAQMLVDGNEDRAAEWKQLIEGARTLVVAKDMGEAFSKMQESA</sequence>
<feature type="compositionally biased region" description="Basic residues" evidence="4">
    <location>
        <begin position="454"/>
        <end position="463"/>
    </location>
</feature>
<gene>
    <name evidence="7" type="ORF">Poli38472_004670</name>
</gene>
<feature type="compositionally biased region" description="Polar residues" evidence="4">
    <location>
        <begin position="474"/>
        <end position="484"/>
    </location>
</feature>
<evidence type="ECO:0000256" key="3">
    <source>
        <dbReference type="ARBA" id="ARBA00022786"/>
    </source>
</evidence>